<evidence type="ECO:0000313" key="7">
    <source>
        <dbReference type="EMBL" id="MCJ8209242.1"/>
    </source>
</evidence>
<dbReference type="PANTHER" id="PTHR47053">
    <property type="entry name" value="MUREIN DD-ENDOPEPTIDASE MEPH-RELATED"/>
    <property type="match status" value="1"/>
</dbReference>
<evidence type="ECO:0000256" key="4">
    <source>
        <dbReference type="ARBA" id="ARBA00022807"/>
    </source>
</evidence>
<dbReference type="InterPro" id="IPR000064">
    <property type="entry name" value="NLP_P60_dom"/>
</dbReference>
<dbReference type="AlphaFoldDB" id="A0A9X1X100"/>
<evidence type="ECO:0000256" key="3">
    <source>
        <dbReference type="ARBA" id="ARBA00022801"/>
    </source>
</evidence>
<keyword evidence="4" id="KW-0788">Thiol protease</keyword>
<protein>
    <submittedName>
        <fullName evidence="7">C40 family peptidase</fullName>
    </submittedName>
</protein>
<dbReference type="GO" id="GO:0008234">
    <property type="term" value="F:cysteine-type peptidase activity"/>
    <property type="evidence" value="ECO:0007669"/>
    <property type="project" value="UniProtKB-KW"/>
</dbReference>
<accession>A0A9X1X100</accession>
<dbReference type="InterPro" id="IPR041382">
    <property type="entry name" value="SH3_16"/>
</dbReference>
<keyword evidence="8" id="KW-1185">Reference proteome</keyword>
<dbReference type="RefSeq" id="WP_245129071.1">
    <property type="nucleotide sequence ID" value="NZ_JALJEJ010000002.1"/>
</dbReference>
<dbReference type="Pfam" id="PF00877">
    <property type="entry name" value="NLPC_P60"/>
    <property type="match status" value="1"/>
</dbReference>
<evidence type="ECO:0000256" key="2">
    <source>
        <dbReference type="ARBA" id="ARBA00022670"/>
    </source>
</evidence>
<dbReference type="Gene3D" id="2.30.30.40">
    <property type="entry name" value="SH3 Domains"/>
    <property type="match status" value="2"/>
</dbReference>
<dbReference type="PANTHER" id="PTHR47053:SF1">
    <property type="entry name" value="MUREIN DD-ENDOPEPTIDASE MEPH-RELATED"/>
    <property type="match status" value="1"/>
</dbReference>
<feature type="domain" description="NlpC/P60" evidence="6">
    <location>
        <begin position="252"/>
        <end position="394"/>
    </location>
</feature>
<dbReference type="GO" id="GO:0006508">
    <property type="term" value="P:proteolysis"/>
    <property type="evidence" value="ECO:0007669"/>
    <property type="project" value="UniProtKB-KW"/>
</dbReference>
<gene>
    <name evidence="7" type="ORF">MUY27_05950</name>
</gene>
<feature type="chain" id="PRO_5040756096" evidence="5">
    <location>
        <begin position="29"/>
        <end position="417"/>
    </location>
</feature>
<keyword evidence="3" id="KW-0378">Hydrolase</keyword>
<sequence>MRDNRKVFRYNAALICAFLLAFTNVAFGQSDSTAAKKVLQMVNEVRLKFAPDKRTDIFNAQVNNLQPLIVTLETTVPAAAITLQKHLSATDIPLVLRTDTLPAKELQGKIFGVANLSVSNNRISPGNAPEMVTQMLLGTPVTILKTQRGYSLVRTPDRYISWVDNSAITPMDAAAFVAWRDAAKVIYTNQYGHAYQQASRSSLPVSDLVAGDILQFHGKKADFYEVAFPDGRIAYIPVNEAADYQKWLDKPKPDAAKILATAQTLIGVPYLWGGTSIKGVDCSGFTKTAYFLNGIILPRDASQQALVGKEVDIYEADSVSNAKCLKNLQPGDLLFFSPGIRQGRQAKITHTGIYMGNGQFIQSAGMVKINSLDPKAANYDDYRRQRLVVARRMLTSVGEPGIVKVSDHPFYHSTSKK</sequence>
<proteinExistence type="inferred from homology"/>
<evidence type="ECO:0000256" key="5">
    <source>
        <dbReference type="SAM" id="SignalP"/>
    </source>
</evidence>
<dbReference type="Proteomes" id="UP001139450">
    <property type="component" value="Unassembled WGS sequence"/>
</dbReference>
<dbReference type="Pfam" id="PF18348">
    <property type="entry name" value="SH3_16"/>
    <property type="match status" value="1"/>
</dbReference>
<organism evidence="7 8">
    <name type="scientific">Mucilaginibacter straminoryzae</name>
    <dbReference type="NCBI Taxonomy" id="2932774"/>
    <lineage>
        <taxon>Bacteria</taxon>
        <taxon>Pseudomonadati</taxon>
        <taxon>Bacteroidota</taxon>
        <taxon>Sphingobacteriia</taxon>
        <taxon>Sphingobacteriales</taxon>
        <taxon>Sphingobacteriaceae</taxon>
        <taxon>Mucilaginibacter</taxon>
    </lineage>
</organism>
<dbReference type="PROSITE" id="PS51935">
    <property type="entry name" value="NLPC_P60"/>
    <property type="match status" value="1"/>
</dbReference>
<dbReference type="InterPro" id="IPR051202">
    <property type="entry name" value="Peptidase_C40"/>
</dbReference>
<evidence type="ECO:0000259" key="6">
    <source>
        <dbReference type="PROSITE" id="PS51935"/>
    </source>
</evidence>
<dbReference type="SUPFAM" id="SSF54001">
    <property type="entry name" value="Cysteine proteinases"/>
    <property type="match status" value="1"/>
</dbReference>
<keyword evidence="2" id="KW-0645">Protease</keyword>
<evidence type="ECO:0000313" key="8">
    <source>
        <dbReference type="Proteomes" id="UP001139450"/>
    </source>
</evidence>
<feature type="signal peptide" evidence="5">
    <location>
        <begin position="1"/>
        <end position="28"/>
    </location>
</feature>
<comment type="caution">
    <text evidence="7">The sequence shown here is derived from an EMBL/GenBank/DDBJ whole genome shotgun (WGS) entry which is preliminary data.</text>
</comment>
<dbReference type="EMBL" id="JALJEJ010000002">
    <property type="protein sequence ID" value="MCJ8209242.1"/>
    <property type="molecule type" value="Genomic_DNA"/>
</dbReference>
<keyword evidence="5" id="KW-0732">Signal</keyword>
<name>A0A9X1X100_9SPHI</name>
<comment type="similarity">
    <text evidence="1">Belongs to the peptidase C40 family.</text>
</comment>
<reference evidence="7" key="1">
    <citation type="submission" date="2022-04" db="EMBL/GenBank/DDBJ databases">
        <title>Mucilaginibacter sp. RS28 isolated from freshwater.</title>
        <authorList>
            <person name="Ko S.-R."/>
        </authorList>
    </citation>
    <scope>NUCLEOTIDE SEQUENCE</scope>
    <source>
        <strain evidence="7">RS28</strain>
    </source>
</reference>
<evidence type="ECO:0000256" key="1">
    <source>
        <dbReference type="ARBA" id="ARBA00007074"/>
    </source>
</evidence>
<dbReference type="Gene3D" id="3.90.1720.10">
    <property type="entry name" value="endopeptidase domain like (from Nostoc punctiforme)"/>
    <property type="match status" value="1"/>
</dbReference>
<dbReference type="InterPro" id="IPR038765">
    <property type="entry name" value="Papain-like_cys_pep_sf"/>
</dbReference>